<feature type="region of interest" description="Disordered" evidence="1">
    <location>
        <begin position="1"/>
        <end position="21"/>
    </location>
</feature>
<accession>H8ZCH0</accession>
<keyword evidence="4" id="KW-1185">Reference proteome</keyword>
<organism evidence="2">
    <name type="scientific">Nematocida ausubeli (strain ATCC PRA-371 / ERTm2)</name>
    <name type="common">Nematode killer fungus</name>
    <dbReference type="NCBI Taxonomy" id="1913371"/>
    <lineage>
        <taxon>Eukaryota</taxon>
        <taxon>Fungi</taxon>
        <taxon>Fungi incertae sedis</taxon>
        <taxon>Microsporidia</taxon>
        <taxon>Nematocida</taxon>
    </lineage>
</organism>
<reference evidence="3" key="2">
    <citation type="submission" date="2012-10" db="EMBL/GenBank/DDBJ databases">
        <authorList>
            <consortium name="The Broad Institute Genome Sequencing Platform"/>
            <consortium name="The Broad Institute Genome Sequencing Center for Infectious Disease"/>
            <person name="Cuomo C."/>
            <person name="Troemel E."/>
            <person name="Walker B."/>
            <person name="Young S.K."/>
            <person name="Zeng Q."/>
            <person name="Gargeya S."/>
            <person name="Fitzgerald M."/>
            <person name="Haas B."/>
            <person name="Abouelleil A."/>
            <person name="Alvarado L."/>
            <person name="Arachchi H.M."/>
            <person name="Berlin A.M."/>
            <person name="Chapman S.B."/>
            <person name="Goldberg J."/>
            <person name="Griggs A."/>
            <person name="Gujja S."/>
            <person name="Hansen M."/>
            <person name="Howarth C."/>
            <person name="Imamovic A."/>
            <person name="Larimer J."/>
            <person name="McCowan C."/>
            <person name="Murphy C."/>
            <person name="Neiman D."/>
            <person name="Pearson M."/>
            <person name="Priest M."/>
            <person name="Roberts A."/>
            <person name="Saif S."/>
            <person name="Shea T."/>
            <person name="Sisk P."/>
            <person name="Sykes S."/>
            <person name="Wortman J."/>
            <person name="Nusbaum C."/>
            <person name="Birren B."/>
        </authorList>
    </citation>
    <scope>NUCLEOTIDE SEQUENCE</scope>
    <source>
        <strain evidence="3">ERTm6</strain>
    </source>
</reference>
<sequence>MPGEPDMHSLSTDSDESNDHGNIYYEPYDEKLVEWFVDLLKTHQMLKEARQVILDRHFGELGISANLEEQEKLLLIHEYINKELVYPPVFLGSTLGFNKNNWNKNIERMLEPYGIRQKPVFCTKDTCYLFERMKYLMLKYMEKIRK</sequence>
<evidence type="ECO:0000313" key="2">
    <source>
        <dbReference type="EMBL" id="EHY65806.1"/>
    </source>
</evidence>
<name>H8ZCH0_NEMA1</name>
<dbReference type="InterPro" id="IPR031504">
    <property type="entry name" value="DMAP1-like"/>
</dbReference>
<dbReference type="OrthoDB" id="2189046at2759"/>
<dbReference type="AlphaFoldDB" id="H8ZCH0"/>
<protein>
    <submittedName>
        <fullName evidence="2">Uncharacterized protein</fullName>
    </submittedName>
</protein>
<dbReference type="EMBL" id="AKIJ01000005">
    <property type="protein sequence ID" value="KFG25461.1"/>
    <property type="molecule type" value="Genomic_DNA"/>
</dbReference>
<evidence type="ECO:0000256" key="1">
    <source>
        <dbReference type="SAM" id="MobiDB-lite"/>
    </source>
</evidence>
<reference evidence="2" key="1">
    <citation type="submission" date="2011-03" db="EMBL/GenBank/DDBJ databases">
        <title>The Genome Sequence of Nematocida sp1 strain ERTm2.</title>
        <authorList>
            <consortium name="The Broad Institute Genome Sequencing Platform"/>
            <consortium name="The Broad Institute Genome Sequencing Center for Infectious Disease"/>
            <person name="Cuomo C."/>
            <person name="Troemel E."/>
            <person name="Young S.K."/>
            <person name="Zeng Q."/>
            <person name="Gargeya S."/>
            <person name="Fitzgerald M."/>
            <person name="Haas B."/>
            <person name="Abouelleil A."/>
            <person name="Alvarado L."/>
            <person name="Arachchi H.M."/>
            <person name="Berlin A."/>
            <person name="Brown A."/>
            <person name="Chapman S.B."/>
            <person name="Chen Z."/>
            <person name="Dunbar C."/>
            <person name="Freedman E."/>
            <person name="Gearin G."/>
            <person name="Gellesch M."/>
            <person name="Goldberg J."/>
            <person name="Griggs A."/>
            <person name="Gujja S."/>
            <person name="Heilman E.R."/>
            <person name="Heiman D."/>
            <person name="Howarth C."/>
            <person name="Larson L."/>
            <person name="Lui A."/>
            <person name="MacDonald P.J.P."/>
            <person name="Mehta T."/>
            <person name="Montmayeur A."/>
            <person name="Murphy C."/>
            <person name="Neiman D."/>
            <person name="Pearson M."/>
            <person name="Priest M."/>
            <person name="Roberts A."/>
            <person name="Saif S."/>
            <person name="Shea T."/>
            <person name="Shenoy N."/>
            <person name="Sisk P."/>
            <person name="Stolte C."/>
            <person name="Sykes S."/>
            <person name="White J."/>
            <person name="Yandava C."/>
            <person name="Wortman J."/>
            <person name="Nusbaum C."/>
            <person name="Birren B."/>
        </authorList>
    </citation>
    <scope>NUCLEOTIDE SEQUENCE</scope>
    <source>
        <strain evidence="2">ERTm2</strain>
    </source>
</reference>
<dbReference type="EMBL" id="JH604635">
    <property type="protein sequence ID" value="EHY65806.1"/>
    <property type="molecule type" value="Genomic_DNA"/>
</dbReference>
<reference evidence="3 4" key="3">
    <citation type="journal article" date="2014" name="Genome Announc.">
        <title>Genome Sequence of the Microsporidian Species Nematocida sp1 Strain ERTm6 (ATCC PRA-372).</title>
        <authorList>
            <person name="Bakowski M.A."/>
            <person name="Priest M."/>
            <person name="Young S."/>
            <person name="Cuomo C.A."/>
            <person name="Troemel E.R."/>
        </authorList>
    </citation>
    <scope>NUCLEOTIDE SEQUENCE [LARGE SCALE GENOMIC DNA]</scope>
    <source>
        <strain evidence="3 4">ERTm6</strain>
    </source>
</reference>
<evidence type="ECO:0000313" key="4">
    <source>
        <dbReference type="Proteomes" id="UP000054524"/>
    </source>
</evidence>
<dbReference type="Pfam" id="PF17024">
    <property type="entry name" value="DMAP1_like"/>
    <property type="match status" value="1"/>
</dbReference>
<dbReference type="Proteomes" id="UP000054524">
    <property type="component" value="Unassembled WGS sequence"/>
</dbReference>
<gene>
    <name evidence="2" type="ORF">NERG_01413</name>
    <name evidence="3" type="ORF">NESG_02236</name>
</gene>
<evidence type="ECO:0000313" key="3">
    <source>
        <dbReference type="EMBL" id="KFG25461.1"/>
    </source>
</evidence>
<dbReference type="HOGENOM" id="CLU_1896187_0_0_1"/>
<accession>A0A086IZZ3</accession>
<proteinExistence type="predicted"/>
<dbReference type="Proteomes" id="UP000005622">
    <property type="component" value="Unassembled WGS sequence"/>
</dbReference>